<dbReference type="Proteomes" id="UP001497392">
    <property type="component" value="Unassembled WGS sequence"/>
</dbReference>
<comment type="caution">
    <text evidence="4">The sequence shown here is derived from an EMBL/GenBank/DDBJ whole genome shotgun (WGS) entry which is preliminary data.</text>
</comment>
<dbReference type="PROSITE" id="PS50969">
    <property type="entry name" value="FCP1"/>
    <property type="match status" value="1"/>
</dbReference>
<evidence type="ECO:0000259" key="3">
    <source>
        <dbReference type="PROSITE" id="PS50969"/>
    </source>
</evidence>
<comment type="function">
    <text evidence="1">Essential component of the TIM23 complex, a complex that mediates the translocation of transit peptide-containing proteins across the mitochondrial inner membrane.</text>
</comment>
<accession>A0ABP1FW27</accession>
<dbReference type="Gene3D" id="3.40.50.300">
    <property type="entry name" value="P-loop containing nucleotide triphosphate hydrolases"/>
    <property type="match status" value="1"/>
</dbReference>
<feature type="domain" description="FCP1 homology" evidence="3">
    <location>
        <begin position="304"/>
        <end position="471"/>
    </location>
</feature>
<dbReference type="InterPro" id="IPR004274">
    <property type="entry name" value="FCP1_dom"/>
</dbReference>
<dbReference type="Gene3D" id="3.40.50.1000">
    <property type="entry name" value="HAD superfamily/HAD-like"/>
    <property type="match status" value="1"/>
</dbReference>
<comment type="subcellular location">
    <subcellularLocation>
        <location evidence="1">Mitochondrion inner membrane</location>
        <topology evidence="1">Single-pass membrane protein</topology>
    </subcellularLocation>
</comment>
<organism evidence="4 5">
    <name type="scientific">Coccomyxa viridis</name>
    <dbReference type="NCBI Taxonomy" id="1274662"/>
    <lineage>
        <taxon>Eukaryota</taxon>
        <taxon>Viridiplantae</taxon>
        <taxon>Chlorophyta</taxon>
        <taxon>core chlorophytes</taxon>
        <taxon>Trebouxiophyceae</taxon>
        <taxon>Trebouxiophyceae incertae sedis</taxon>
        <taxon>Coccomyxaceae</taxon>
        <taxon>Coccomyxa</taxon>
    </lineage>
</organism>
<sequence length="553" mass="61014">MGFAWINQDVMGTRKDCEKAFTAALYAGRDVVVDRCNFDQAQRSTWLQYARGYGAECIGVQIMIPVELCIERALARKDHPTLGTKDSIHAVIPRFANDFRVMHPAEGFSCIFTVTQQHDIERFMRYINPAQNVPHHRWQANGTPTAAQRHPSQFSSTAHHMSHQLQFQGRQPQQGQPGQPGQPHLHRQSPFQGLRGGGHDMGEHGSDGPVPQAGSQWRSACNAVQQPSSNGRQHVDAVTDDDQAPPPQKKLKKKQKKAAGAGDQSNIVPFAVPIQPDGMWSSARKVHDAPAVAQRFLDVTAGPPGDTRPILLFDLNGTLTTHTAQRRSAGVNLVRPGVHHLMQLQEVFRLGVWSSASQRTVSSVIPMLEEAAAPGKNNPEARLLPFQQLIMTRGHTVAAPTDHVEKGGKAWDTVKPLHTWFKDLRKVILVDDDAYKAVVGEEANMIHIPRWEEEPDDTVLRTLTTALLKEVRKLGDLGSADLRLCTDHMTQLLQLHAGKVASPGSASKRQAAAQQTQDTEDDLGEECEPMDVAHARKILEKHSDFRQAEAVGA</sequence>
<gene>
    <name evidence="4" type="primary">g5812</name>
    <name evidence="4" type="ORF">VP750_LOCUS4978</name>
</gene>
<evidence type="ECO:0000313" key="5">
    <source>
        <dbReference type="Proteomes" id="UP001497392"/>
    </source>
</evidence>
<proteinExistence type="inferred from homology"/>
<dbReference type="PANTHER" id="PTHR12210">
    <property type="entry name" value="DULLARD PROTEIN PHOSPHATASE"/>
    <property type="match status" value="1"/>
</dbReference>
<feature type="compositionally biased region" description="Polar residues" evidence="2">
    <location>
        <begin position="213"/>
        <end position="232"/>
    </location>
</feature>
<name>A0ABP1FW27_9CHLO</name>
<feature type="region of interest" description="Disordered" evidence="2">
    <location>
        <begin position="135"/>
        <end position="264"/>
    </location>
</feature>
<reference evidence="4 5" key="1">
    <citation type="submission" date="2024-06" db="EMBL/GenBank/DDBJ databases">
        <authorList>
            <person name="Kraege A."/>
            <person name="Thomma B."/>
        </authorList>
    </citation>
    <scope>NUCLEOTIDE SEQUENCE [LARGE SCALE GENOMIC DNA]</scope>
</reference>
<feature type="compositionally biased region" description="Low complexity" evidence="2">
    <location>
        <begin position="164"/>
        <end position="183"/>
    </location>
</feature>
<dbReference type="InterPro" id="IPR027417">
    <property type="entry name" value="P-loop_NTPase"/>
</dbReference>
<keyword evidence="1" id="KW-0811">Translocation</keyword>
<dbReference type="EMBL" id="CAXHTA020000008">
    <property type="protein sequence ID" value="CAL5223319.1"/>
    <property type="molecule type" value="Genomic_DNA"/>
</dbReference>
<feature type="compositionally biased region" description="Basic and acidic residues" evidence="2">
    <location>
        <begin position="197"/>
        <end position="206"/>
    </location>
</feature>
<feature type="compositionally biased region" description="Polar residues" evidence="2">
    <location>
        <begin position="140"/>
        <end position="159"/>
    </location>
</feature>
<dbReference type="InterPro" id="IPR036412">
    <property type="entry name" value="HAD-like_sf"/>
</dbReference>
<keyword evidence="1" id="KW-0813">Transport</keyword>
<dbReference type="InterPro" id="IPR050365">
    <property type="entry name" value="TIM50"/>
</dbReference>
<comment type="similarity">
    <text evidence="1">Belongs to the TIM50 family.</text>
</comment>
<dbReference type="Pfam" id="PF03031">
    <property type="entry name" value="NIF"/>
    <property type="match status" value="1"/>
</dbReference>
<dbReference type="Pfam" id="PF13671">
    <property type="entry name" value="AAA_33"/>
    <property type="match status" value="1"/>
</dbReference>
<protein>
    <recommendedName>
        <fullName evidence="1">Mitochondrial import inner membrane translocase subunit TIM50</fullName>
    </recommendedName>
</protein>
<comment type="subunit">
    <text evidence="1">Component of the TIM23 complex.</text>
</comment>
<keyword evidence="1" id="KW-0653">Protein transport</keyword>
<feature type="region of interest" description="Disordered" evidence="2">
    <location>
        <begin position="503"/>
        <end position="526"/>
    </location>
</feature>
<dbReference type="InterPro" id="IPR023214">
    <property type="entry name" value="HAD_sf"/>
</dbReference>
<keyword evidence="1" id="KW-0496">Mitochondrion</keyword>
<dbReference type="SUPFAM" id="SSF52540">
    <property type="entry name" value="P-loop containing nucleoside triphosphate hydrolases"/>
    <property type="match status" value="1"/>
</dbReference>
<dbReference type="SUPFAM" id="SSF56784">
    <property type="entry name" value="HAD-like"/>
    <property type="match status" value="1"/>
</dbReference>
<keyword evidence="1" id="KW-0809">Transit peptide</keyword>
<evidence type="ECO:0000256" key="2">
    <source>
        <dbReference type="SAM" id="MobiDB-lite"/>
    </source>
</evidence>
<evidence type="ECO:0000256" key="1">
    <source>
        <dbReference type="RuleBase" id="RU365079"/>
    </source>
</evidence>
<dbReference type="SMART" id="SM00577">
    <property type="entry name" value="CPDc"/>
    <property type="match status" value="1"/>
</dbReference>
<evidence type="ECO:0000313" key="4">
    <source>
        <dbReference type="EMBL" id="CAL5223319.1"/>
    </source>
</evidence>
<keyword evidence="5" id="KW-1185">Reference proteome</keyword>